<protein>
    <submittedName>
        <fullName evidence="2">Uncharacterized protein</fullName>
    </submittedName>
</protein>
<sequence>MLGLQVCATVHGFQPFKKKLFRDSFAKLLRLNSPILVSQVKPGDDLESERYLITVEEVKVSGSKTIKQNIIKEAPQSDSRKFISSGRSLGCQPAGLKRKFPGFKAPRQVPTKMIITENGESAASLESKDPGHTFSSPFNSIPSLFSTVGKKDISTIPRDLENIVTYENRERNSMPLSSVVSASSFTIKPEMLGEKNYFCSPISTGSQHSGSPLNNEPIRRDNLASHYAGVSQNIRSKAQILALLKSKSTNMHKDLNSEMTRHVPQVQPQGSLNIPVNPKCLIQPEACAEMKSTENLYDQHRSENTMRNKSRWAMYLSSQSSPVHSSTMGESDVKREPKACEDDMSLNLKDLLVHKRMQDFETCDEKGNEVQLVDDTHQSWNQEEKVEILSFCESSSLLGSCSSADNDGLLSESYIQGNNKIPVNQSDKMCLEGSVCVGESAQVVNTGTTQQEHNQPVPSLLESEHLQIESSLNNNSKISDGIADVLSKSSSDSESLNNVHESISNVTEPFLEINFNLSNFETSDTEEESQENKISQDSERWVKEILSHDGNLCVQKKSEDISCQEIGSVCLPLLTSIDSKPTEIFPIKETVSQFCDKTCVGFDMGPYKDRNTGKEIEEEYSDTLSNFDSSLEWNDDVYVYNKEDANKSIKKIGINYDFASLSDKSKGINMNLHFPQVLDIVTNQSPKNGALFSEDVQPQTFILGSDVDKNDEQILLPVSSSDESIQLLNSNQDHCERVALDRSDIQDSNSLFYPLGKKHSILKDYEVYIPESEDLGGIRKLPQDHVEVAIARKSKQSWNNSRNSSELSGVINNISLLKSLSEHSTALESLETLKKKNTGFQQQRIQQTYDPDCSPEEDEVEPSEPFPSLQFFSLGSEEEIAFLAVIPKQIERKTCDPR</sequence>
<dbReference type="GO" id="GO:0005634">
    <property type="term" value="C:nucleus"/>
    <property type="evidence" value="ECO:0007669"/>
    <property type="project" value="TreeGrafter"/>
</dbReference>
<feature type="compositionally biased region" description="Acidic residues" evidence="1">
    <location>
        <begin position="853"/>
        <end position="862"/>
    </location>
</feature>
<feature type="compositionally biased region" description="Polar residues" evidence="1">
    <location>
        <begin position="840"/>
        <end position="849"/>
    </location>
</feature>
<dbReference type="Ensembl" id="ENSSDAT00000009209.1">
    <property type="protein sequence ID" value="ENSSDAP00000008088.1"/>
    <property type="gene ID" value="ENSSDAG00000007383.1"/>
</dbReference>
<reference evidence="2" key="2">
    <citation type="submission" date="2025-09" db="UniProtKB">
        <authorList>
            <consortium name="Ensembl"/>
        </authorList>
    </citation>
    <scope>IDENTIFICATION</scope>
</reference>
<dbReference type="InterPro" id="IPR052800">
    <property type="entry name" value="DNA_Repair_Helicase_ZGRF1"/>
</dbReference>
<name>A0A8C9PF20_SPEDA</name>
<proteinExistence type="predicted"/>
<evidence type="ECO:0000256" key="1">
    <source>
        <dbReference type="SAM" id="MobiDB-lite"/>
    </source>
</evidence>
<keyword evidence="3" id="KW-1185">Reference proteome</keyword>
<feature type="region of interest" description="Disordered" evidence="1">
    <location>
        <begin position="840"/>
        <end position="867"/>
    </location>
</feature>
<dbReference type="PANTHER" id="PTHR28535">
    <property type="entry name" value="ZINC FINGER GRF-TYPE CONTAINING 1"/>
    <property type="match status" value="1"/>
</dbReference>
<organism evidence="2 3">
    <name type="scientific">Spermophilus dauricus</name>
    <name type="common">Daurian ground squirrel</name>
    <dbReference type="NCBI Taxonomy" id="99837"/>
    <lineage>
        <taxon>Eukaryota</taxon>
        <taxon>Metazoa</taxon>
        <taxon>Chordata</taxon>
        <taxon>Craniata</taxon>
        <taxon>Vertebrata</taxon>
        <taxon>Euteleostomi</taxon>
        <taxon>Mammalia</taxon>
        <taxon>Eutheria</taxon>
        <taxon>Euarchontoglires</taxon>
        <taxon>Glires</taxon>
        <taxon>Rodentia</taxon>
        <taxon>Sciuromorpha</taxon>
        <taxon>Sciuridae</taxon>
        <taxon>Xerinae</taxon>
        <taxon>Marmotini</taxon>
        <taxon>Spermophilus</taxon>
    </lineage>
</organism>
<dbReference type="PANTHER" id="PTHR28535:SF1">
    <property type="entry name" value="PROTEIN ZGRF1"/>
    <property type="match status" value="1"/>
</dbReference>
<evidence type="ECO:0000313" key="3">
    <source>
        <dbReference type="Proteomes" id="UP000694422"/>
    </source>
</evidence>
<dbReference type="AlphaFoldDB" id="A0A8C9PF20"/>
<evidence type="ECO:0000313" key="2">
    <source>
        <dbReference type="Ensembl" id="ENSSDAP00000008088.1"/>
    </source>
</evidence>
<dbReference type="GO" id="GO:0035861">
    <property type="term" value="C:site of double-strand break"/>
    <property type="evidence" value="ECO:0007669"/>
    <property type="project" value="TreeGrafter"/>
</dbReference>
<dbReference type="Proteomes" id="UP000694422">
    <property type="component" value="Unplaced"/>
</dbReference>
<reference evidence="2" key="1">
    <citation type="submission" date="2025-08" db="UniProtKB">
        <authorList>
            <consortium name="Ensembl"/>
        </authorList>
    </citation>
    <scope>IDENTIFICATION</scope>
</reference>
<accession>A0A8C9PF20</accession>
<dbReference type="GO" id="GO:0006302">
    <property type="term" value="P:double-strand break repair"/>
    <property type="evidence" value="ECO:0007669"/>
    <property type="project" value="TreeGrafter"/>
</dbReference>